<proteinExistence type="predicted"/>
<dbReference type="GO" id="GO:0046872">
    <property type="term" value="F:metal ion binding"/>
    <property type="evidence" value="ECO:0007669"/>
    <property type="project" value="UniProtKB-KW"/>
</dbReference>
<reference evidence="3 4" key="1">
    <citation type="submission" date="2018-12" db="EMBL/GenBank/DDBJ databases">
        <title>Complete genome sequencing of Tabrizicola sp. K13M18.</title>
        <authorList>
            <person name="Bae J.-W."/>
        </authorList>
    </citation>
    <scope>NUCLEOTIDE SEQUENCE [LARGE SCALE GENOMIC DNA]</scope>
    <source>
        <strain evidence="3 4">K13M18</strain>
    </source>
</reference>
<dbReference type="OrthoDB" id="7346027at2"/>
<dbReference type="SUPFAM" id="SSF53800">
    <property type="entry name" value="Chelatase"/>
    <property type="match status" value="2"/>
</dbReference>
<accession>A0A3S8U8V7</accession>
<name>A0A3S8U8V7_9RHOB</name>
<dbReference type="GO" id="GO:0016829">
    <property type="term" value="F:lyase activity"/>
    <property type="evidence" value="ECO:0007669"/>
    <property type="project" value="UniProtKB-KW"/>
</dbReference>
<protein>
    <submittedName>
        <fullName evidence="3">Cobalamin biosynthesis protein CbiX</fullName>
    </submittedName>
</protein>
<evidence type="ECO:0000313" key="3">
    <source>
        <dbReference type="EMBL" id="AZL59965.1"/>
    </source>
</evidence>
<organism evidence="3 4">
    <name type="scientific">Tabrizicola piscis</name>
    <dbReference type="NCBI Taxonomy" id="2494374"/>
    <lineage>
        <taxon>Bacteria</taxon>
        <taxon>Pseudomonadati</taxon>
        <taxon>Pseudomonadota</taxon>
        <taxon>Alphaproteobacteria</taxon>
        <taxon>Rhodobacterales</taxon>
        <taxon>Paracoccaceae</taxon>
        <taxon>Tabrizicola</taxon>
    </lineage>
</organism>
<evidence type="ECO:0000256" key="2">
    <source>
        <dbReference type="ARBA" id="ARBA00023239"/>
    </source>
</evidence>
<gene>
    <name evidence="3" type="ORF">EI545_14660</name>
</gene>
<evidence type="ECO:0000256" key="1">
    <source>
        <dbReference type="ARBA" id="ARBA00022723"/>
    </source>
</evidence>
<keyword evidence="1" id="KW-0479">Metal-binding</keyword>
<dbReference type="Gene3D" id="3.40.50.1400">
    <property type="match status" value="2"/>
</dbReference>
<sequence length="238" mass="24089">MTQVALIVAHGQPSDPGPAAAALEELAEAVGAHLPGWQVRAATLAEPGAVSRAVTGQVGAGQVGGVVFPMFMAGGWFTRVQIPARLAEAGAQGWRVLEPFGCDPAVHDLCVTIAREAGVAEVILAAHGSFKSSVPSDIARHVAERIEVEAGTKVTVGFIDQSPQLATLGGFGADAACLPFFAAEGGHVAEDIPAALGEAGFQGRILPPVGLDARVPALIAAAIARGVPVCAAACRWGR</sequence>
<dbReference type="Pfam" id="PF01903">
    <property type="entry name" value="CbiX"/>
    <property type="match status" value="1"/>
</dbReference>
<keyword evidence="2" id="KW-0456">Lyase</keyword>
<dbReference type="Proteomes" id="UP000282002">
    <property type="component" value="Chromosome"/>
</dbReference>
<keyword evidence="4" id="KW-1185">Reference proteome</keyword>
<dbReference type="EMBL" id="CP034328">
    <property type="protein sequence ID" value="AZL59965.1"/>
    <property type="molecule type" value="Genomic_DNA"/>
</dbReference>
<dbReference type="KEGG" id="taw:EI545_14660"/>
<dbReference type="InterPro" id="IPR002762">
    <property type="entry name" value="CbiX-like"/>
</dbReference>
<dbReference type="AlphaFoldDB" id="A0A3S8U8V7"/>
<dbReference type="RefSeq" id="WP_125326160.1">
    <property type="nucleotide sequence ID" value="NZ_CP034328.1"/>
</dbReference>
<evidence type="ECO:0000313" key="4">
    <source>
        <dbReference type="Proteomes" id="UP000282002"/>
    </source>
</evidence>